<dbReference type="GO" id="GO:0005886">
    <property type="term" value="C:plasma membrane"/>
    <property type="evidence" value="ECO:0007669"/>
    <property type="project" value="TreeGrafter"/>
</dbReference>
<keyword evidence="3 4" id="KW-0879">Wnt signaling pathway</keyword>
<feature type="compositionally biased region" description="Polar residues" evidence="6">
    <location>
        <begin position="675"/>
        <end position="687"/>
    </location>
</feature>
<feature type="compositionally biased region" description="Polar residues" evidence="6">
    <location>
        <begin position="731"/>
        <end position="747"/>
    </location>
</feature>
<dbReference type="PANTHER" id="PTHR46102">
    <property type="entry name" value="AXIN"/>
    <property type="match status" value="1"/>
</dbReference>
<evidence type="ECO:0000259" key="8">
    <source>
        <dbReference type="PROSITE" id="PS50841"/>
    </source>
</evidence>
<dbReference type="GO" id="GO:0060090">
    <property type="term" value="F:molecular adaptor activity"/>
    <property type="evidence" value="ECO:0007669"/>
    <property type="project" value="TreeGrafter"/>
</dbReference>
<comment type="caution">
    <text evidence="9">The sequence shown here is derived from an EMBL/GenBank/DDBJ whole genome shotgun (WGS) entry which is preliminary data.</text>
</comment>
<dbReference type="InterPro" id="IPR044926">
    <property type="entry name" value="RGS_subdomain_2"/>
</dbReference>
<dbReference type="AlphaFoldDB" id="A0A8J6HNW2"/>
<dbReference type="SMART" id="SM00021">
    <property type="entry name" value="DAX"/>
    <property type="match status" value="1"/>
</dbReference>
<protein>
    <recommendedName>
        <fullName evidence="11">Axin</fullName>
    </recommendedName>
</protein>
<evidence type="ECO:0000313" key="10">
    <source>
        <dbReference type="Proteomes" id="UP000719412"/>
    </source>
</evidence>
<dbReference type="PRINTS" id="PR01301">
    <property type="entry name" value="RGSPROTEIN"/>
</dbReference>
<evidence type="ECO:0000256" key="5">
    <source>
        <dbReference type="SAM" id="Coils"/>
    </source>
</evidence>
<dbReference type="GO" id="GO:0019901">
    <property type="term" value="F:protein kinase binding"/>
    <property type="evidence" value="ECO:0007669"/>
    <property type="project" value="TreeGrafter"/>
</dbReference>
<dbReference type="GO" id="GO:0016055">
    <property type="term" value="P:Wnt signaling pathway"/>
    <property type="evidence" value="ECO:0007669"/>
    <property type="project" value="UniProtKB-KW"/>
</dbReference>
<feature type="region of interest" description="Disordered" evidence="6">
    <location>
        <begin position="527"/>
        <end position="599"/>
    </location>
</feature>
<dbReference type="Gene3D" id="1.10.167.10">
    <property type="entry name" value="Regulator of G-protein Signalling 4, domain 2"/>
    <property type="match status" value="1"/>
</dbReference>
<dbReference type="EMBL" id="JABDTM020019113">
    <property type="protein sequence ID" value="KAH0817633.1"/>
    <property type="molecule type" value="Genomic_DNA"/>
</dbReference>
<dbReference type="GO" id="GO:0090090">
    <property type="term" value="P:negative regulation of canonical Wnt signaling pathway"/>
    <property type="evidence" value="ECO:0007669"/>
    <property type="project" value="InterPro"/>
</dbReference>
<evidence type="ECO:0000256" key="3">
    <source>
        <dbReference type="ARBA" id="ARBA00022687"/>
    </source>
</evidence>
<feature type="region of interest" description="Disordered" evidence="6">
    <location>
        <begin position="1"/>
        <end position="91"/>
    </location>
</feature>
<dbReference type="Gene3D" id="1.10.196.10">
    <property type="match status" value="1"/>
</dbReference>
<dbReference type="InterPro" id="IPR024066">
    <property type="entry name" value="RGS_subdom1/3"/>
</dbReference>
<dbReference type="InterPro" id="IPR014936">
    <property type="entry name" value="Axin_b-cat-bd"/>
</dbReference>
<dbReference type="PROSITE" id="PS50841">
    <property type="entry name" value="DIX"/>
    <property type="match status" value="1"/>
</dbReference>
<dbReference type="SUPFAM" id="SSF54236">
    <property type="entry name" value="Ubiquitin-like"/>
    <property type="match status" value="1"/>
</dbReference>
<dbReference type="SMART" id="SM00315">
    <property type="entry name" value="RGS"/>
    <property type="match status" value="1"/>
</dbReference>
<dbReference type="InterPro" id="IPR029071">
    <property type="entry name" value="Ubiquitin-like_domsf"/>
</dbReference>
<feature type="region of interest" description="Disordered" evidence="6">
    <location>
        <begin position="228"/>
        <end position="247"/>
    </location>
</feature>
<dbReference type="GO" id="GO:0005634">
    <property type="term" value="C:nucleus"/>
    <property type="evidence" value="ECO:0007669"/>
    <property type="project" value="TreeGrafter"/>
</dbReference>
<feature type="compositionally biased region" description="Low complexity" evidence="6">
    <location>
        <begin position="228"/>
        <end position="245"/>
    </location>
</feature>
<feature type="domain" description="DIX" evidence="8">
    <location>
        <begin position="761"/>
        <end position="843"/>
    </location>
</feature>
<dbReference type="Gene3D" id="2.40.240.130">
    <property type="match status" value="1"/>
</dbReference>
<keyword evidence="2" id="KW-0963">Cytoplasm</keyword>
<keyword evidence="5" id="KW-0175">Coiled coil</keyword>
<sequence>MNDRDKPRSGGKHIYEGVFDYTLPRPPALGEERAYSASERGPPPHQMDRTRHHHQKSSSPVPKVTYEIDDGSAYRPSSRPSSRHDKPQMSPPACFTWAQSLHNLLQDPDGVKLFLRYLEFEGPQHADTLRFWFACEGLKKHDQVENIQKLVKLIYKTYFLKSALPINDELRKQIMKNLKSPQCLEPPITLFDEAQAQIECLINKTTYPNFLKSDVYLQYLQSVENASSCSDDFNSESSSSSSSVSNKDIGNLASGIGPLPTLHEGMEFSLNSQQPLLLTPGTTSVSTGYHTPTVRLTKDMLLRSQKHRALDIRPKSETYAGLIYRSNGAHVAYNSYNPVSRQDSEMQSLSSHSDARTESDNMSTKESNINDNLTVYLGLPSVRGADDSFVLTVKSVGSDGKSGHSHRKSVEERQMRQFAARNKETNVNHSFIPRTQRTDVMNKPLPMEEHAALLIQKLEELKREQESQELLHRRLKEGESAGVPDDKLGPRDLETAMREKLQFHDDNDQDILDEHVSRVFSDHSLAISPGLASPKAPSSPPRGRWGQPRPRRREKDVFSTFSGDSGNVHDFSDEHRSMTKSKSIPEYGNEDRFSRATSCRRSATKKTLTDLTDSGVSVVSDSASVGVVQVAKDSRVLTWLMDSDRSGKVGGGTHAHSEMAVREGVSRKYAKRYGSRSNSLERNSVTGPAQPFIADPSMPPLPLPNTDIQLEEIRRRLTEDDIRTRSRQRSSNKYYPEISQSGQSTLRKTTKGQRPTLPPSEDVTVVVFSFCDEQFPYRTKIPGSQITLRQFKEYLPKKGNYRFFFKTVCEDLSNQVTHEEVSNDSEVLPLWEGKIMAQVKPID</sequence>
<name>A0A8J6HNW2_TENMO</name>
<dbReference type="InterPro" id="IPR038207">
    <property type="entry name" value="DIX_dom_sf"/>
</dbReference>
<dbReference type="GO" id="GO:0032436">
    <property type="term" value="P:positive regulation of proteasomal ubiquitin-dependent protein catabolic process"/>
    <property type="evidence" value="ECO:0007669"/>
    <property type="project" value="TreeGrafter"/>
</dbReference>
<dbReference type="InterPro" id="IPR001158">
    <property type="entry name" value="DIX"/>
</dbReference>
<proteinExistence type="predicted"/>
<dbReference type="PANTHER" id="PTHR46102:SF2">
    <property type="entry name" value="AXIN"/>
    <property type="match status" value="1"/>
</dbReference>
<organism evidence="9 10">
    <name type="scientific">Tenebrio molitor</name>
    <name type="common">Yellow mealworm beetle</name>
    <dbReference type="NCBI Taxonomy" id="7067"/>
    <lineage>
        <taxon>Eukaryota</taxon>
        <taxon>Metazoa</taxon>
        <taxon>Ecdysozoa</taxon>
        <taxon>Arthropoda</taxon>
        <taxon>Hexapoda</taxon>
        <taxon>Insecta</taxon>
        <taxon>Pterygota</taxon>
        <taxon>Neoptera</taxon>
        <taxon>Endopterygota</taxon>
        <taxon>Coleoptera</taxon>
        <taxon>Polyphaga</taxon>
        <taxon>Cucujiformia</taxon>
        <taxon>Tenebrionidae</taxon>
        <taxon>Tenebrio</taxon>
    </lineage>
</organism>
<evidence type="ECO:0000256" key="4">
    <source>
        <dbReference type="PROSITE-ProRule" id="PRU00069"/>
    </source>
</evidence>
<dbReference type="Proteomes" id="UP000719412">
    <property type="component" value="Unassembled WGS sequence"/>
</dbReference>
<feature type="region of interest" description="Disordered" evidence="6">
    <location>
        <begin position="673"/>
        <end position="759"/>
    </location>
</feature>
<feature type="region of interest" description="Disordered" evidence="6">
    <location>
        <begin position="340"/>
        <end position="367"/>
    </location>
</feature>
<feature type="coiled-coil region" evidence="5">
    <location>
        <begin position="451"/>
        <end position="478"/>
    </location>
</feature>
<dbReference type="SUPFAM" id="SSF48097">
    <property type="entry name" value="Regulator of G-protein signaling, RGS"/>
    <property type="match status" value="1"/>
</dbReference>
<evidence type="ECO:0000256" key="2">
    <source>
        <dbReference type="ARBA" id="ARBA00022490"/>
    </source>
</evidence>
<gene>
    <name evidence="9" type="ORF">GEV33_005158</name>
</gene>
<dbReference type="Pfam" id="PF08833">
    <property type="entry name" value="Axin_b-cat_bind"/>
    <property type="match status" value="1"/>
</dbReference>
<evidence type="ECO:0000259" key="7">
    <source>
        <dbReference type="PROSITE" id="PS50132"/>
    </source>
</evidence>
<keyword evidence="10" id="KW-1185">Reference proteome</keyword>
<dbReference type="GO" id="GO:0031625">
    <property type="term" value="F:ubiquitin protein ligase binding"/>
    <property type="evidence" value="ECO:0007669"/>
    <property type="project" value="TreeGrafter"/>
</dbReference>
<dbReference type="GO" id="GO:0005737">
    <property type="term" value="C:cytoplasm"/>
    <property type="evidence" value="ECO:0007669"/>
    <property type="project" value="UniProtKB-SubCell"/>
</dbReference>
<feature type="domain" description="RGS" evidence="7">
    <location>
        <begin position="100"/>
        <end position="220"/>
    </location>
</feature>
<dbReference type="GO" id="GO:0030877">
    <property type="term" value="C:beta-catenin destruction complex"/>
    <property type="evidence" value="ECO:0007669"/>
    <property type="project" value="TreeGrafter"/>
</dbReference>
<dbReference type="Pfam" id="PF00778">
    <property type="entry name" value="DIX"/>
    <property type="match status" value="1"/>
</dbReference>
<dbReference type="GO" id="GO:0048468">
    <property type="term" value="P:cell development"/>
    <property type="evidence" value="ECO:0007669"/>
    <property type="project" value="TreeGrafter"/>
</dbReference>
<evidence type="ECO:0000256" key="1">
    <source>
        <dbReference type="ARBA" id="ARBA00004496"/>
    </source>
</evidence>
<evidence type="ECO:0008006" key="11">
    <source>
        <dbReference type="Google" id="ProtNLM"/>
    </source>
</evidence>
<feature type="compositionally biased region" description="Basic and acidic residues" evidence="6">
    <location>
        <begin position="711"/>
        <end position="724"/>
    </location>
</feature>
<dbReference type="Pfam" id="PF00615">
    <property type="entry name" value="RGS"/>
    <property type="match status" value="1"/>
</dbReference>
<reference evidence="9" key="1">
    <citation type="journal article" date="2020" name="J Insects Food Feed">
        <title>The yellow mealworm (Tenebrio molitor) genome: a resource for the emerging insects as food and feed industry.</title>
        <authorList>
            <person name="Eriksson T."/>
            <person name="Andere A."/>
            <person name="Kelstrup H."/>
            <person name="Emery V."/>
            <person name="Picard C."/>
        </authorList>
    </citation>
    <scope>NUCLEOTIDE SEQUENCE</scope>
    <source>
        <strain evidence="9">Stoneville</strain>
        <tissue evidence="9">Whole head</tissue>
    </source>
</reference>
<feature type="compositionally biased region" description="Polar residues" evidence="6">
    <location>
        <begin position="340"/>
        <end position="352"/>
    </location>
</feature>
<comment type="subcellular location">
    <subcellularLocation>
        <location evidence="1">Cytoplasm</location>
    </subcellularLocation>
</comment>
<evidence type="ECO:0000256" key="6">
    <source>
        <dbReference type="SAM" id="MobiDB-lite"/>
    </source>
</evidence>
<reference evidence="9" key="2">
    <citation type="submission" date="2021-08" db="EMBL/GenBank/DDBJ databases">
        <authorList>
            <person name="Eriksson T."/>
        </authorList>
    </citation>
    <scope>NUCLEOTIDE SEQUENCE</scope>
    <source>
        <strain evidence="9">Stoneville</strain>
        <tissue evidence="9">Whole head</tissue>
    </source>
</reference>
<accession>A0A8J6HNW2</accession>
<dbReference type="InterPro" id="IPR016137">
    <property type="entry name" value="RGS"/>
</dbReference>
<dbReference type="InterPro" id="IPR043581">
    <property type="entry name" value="Axin-like"/>
</dbReference>
<evidence type="ECO:0000313" key="9">
    <source>
        <dbReference type="EMBL" id="KAH0817633.1"/>
    </source>
</evidence>
<dbReference type="PROSITE" id="PS50132">
    <property type="entry name" value="RGS"/>
    <property type="match status" value="1"/>
</dbReference>
<dbReference type="InterPro" id="IPR036305">
    <property type="entry name" value="RGS_sf"/>
</dbReference>
<dbReference type="GO" id="GO:0008013">
    <property type="term" value="F:beta-catenin binding"/>
    <property type="evidence" value="ECO:0007669"/>
    <property type="project" value="TreeGrafter"/>
</dbReference>